<evidence type="ECO:0000313" key="3">
    <source>
        <dbReference type="EMBL" id="KAA0707438.1"/>
    </source>
</evidence>
<protein>
    <recommendedName>
        <fullName evidence="5">Ig-like domain-containing protein</fullName>
    </recommendedName>
</protein>
<evidence type="ECO:0000313" key="4">
    <source>
        <dbReference type="Proteomes" id="UP000324632"/>
    </source>
</evidence>
<feature type="signal peptide" evidence="2">
    <location>
        <begin position="1"/>
        <end position="32"/>
    </location>
</feature>
<proteinExistence type="predicted"/>
<dbReference type="Proteomes" id="UP000324632">
    <property type="component" value="Chromosome 19"/>
</dbReference>
<keyword evidence="1" id="KW-1133">Transmembrane helix</keyword>
<feature type="transmembrane region" description="Helical" evidence="1">
    <location>
        <begin position="159"/>
        <end position="185"/>
    </location>
</feature>
<feature type="chain" id="PRO_5022706571" description="Ig-like domain-containing protein" evidence="2">
    <location>
        <begin position="33"/>
        <end position="276"/>
    </location>
</feature>
<dbReference type="EMBL" id="SOYY01000019">
    <property type="protein sequence ID" value="KAA0707438.1"/>
    <property type="molecule type" value="Genomic_DNA"/>
</dbReference>
<keyword evidence="2" id="KW-0732">Signal</keyword>
<sequence>MLKLVHSFHKHSEMSLFILITLQLFLEVKTEGLPQAKLTVFPASVSDGKMRLVCEGFDNRTVSECFFYPSGQENFTTPSVSCELSLTGSELITWSGDEESSYVNTVCYYTVSGLGKYITSAHSDEVSVKVRDSTATSSTSPTTDSISTVTFSTETSQEMLFFITVAGTGVGIVLVGLMGVCMYGCTRKQRTLRIWIESTSKEHGVTIPIAGLEDCDEEEAEYYSSVNFLPTTSDPTGDNKDQSNQTQVKLNPLYCSILTQPAIKDSGDVHSVPKSH</sequence>
<keyword evidence="1" id="KW-0472">Membrane</keyword>
<reference evidence="3 4" key="1">
    <citation type="journal article" date="2019" name="Mol. Ecol. Resour.">
        <title>Chromosome-level genome assembly of Triplophysa tibetana, a fish adapted to the harsh high-altitude environment of the Tibetan Plateau.</title>
        <authorList>
            <person name="Yang X."/>
            <person name="Liu H."/>
            <person name="Ma Z."/>
            <person name="Zou Y."/>
            <person name="Zou M."/>
            <person name="Mao Y."/>
            <person name="Li X."/>
            <person name="Wang H."/>
            <person name="Chen T."/>
            <person name="Wang W."/>
            <person name="Yang R."/>
        </authorList>
    </citation>
    <scope>NUCLEOTIDE SEQUENCE [LARGE SCALE GENOMIC DNA]</scope>
    <source>
        <strain evidence="3">TTIB1903HZAU</strain>
        <tissue evidence="3">Muscle</tissue>
    </source>
</reference>
<dbReference type="AlphaFoldDB" id="A0A5A9NDL7"/>
<accession>A0A5A9NDL7</accession>
<keyword evidence="4" id="KW-1185">Reference proteome</keyword>
<evidence type="ECO:0000256" key="1">
    <source>
        <dbReference type="SAM" id="Phobius"/>
    </source>
</evidence>
<gene>
    <name evidence="3" type="ORF">E1301_Tti021534</name>
</gene>
<evidence type="ECO:0008006" key="5">
    <source>
        <dbReference type="Google" id="ProtNLM"/>
    </source>
</evidence>
<comment type="caution">
    <text evidence="3">The sequence shown here is derived from an EMBL/GenBank/DDBJ whole genome shotgun (WGS) entry which is preliminary data.</text>
</comment>
<keyword evidence="1" id="KW-0812">Transmembrane</keyword>
<evidence type="ECO:0000256" key="2">
    <source>
        <dbReference type="SAM" id="SignalP"/>
    </source>
</evidence>
<organism evidence="3 4">
    <name type="scientific">Triplophysa tibetana</name>
    <dbReference type="NCBI Taxonomy" id="1572043"/>
    <lineage>
        <taxon>Eukaryota</taxon>
        <taxon>Metazoa</taxon>
        <taxon>Chordata</taxon>
        <taxon>Craniata</taxon>
        <taxon>Vertebrata</taxon>
        <taxon>Euteleostomi</taxon>
        <taxon>Actinopterygii</taxon>
        <taxon>Neopterygii</taxon>
        <taxon>Teleostei</taxon>
        <taxon>Ostariophysi</taxon>
        <taxon>Cypriniformes</taxon>
        <taxon>Nemacheilidae</taxon>
        <taxon>Triplophysa</taxon>
    </lineage>
</organism>
<name>A0A5A9NDL7_9TELE</name>